<organism evidence="1 2">
    <name type="scientific">Portunus trituberculatus</name>
    <name type="common">Swimming crab</name>
    <name type="synonym">Neptunus trituberculatus</name>
    <dbReference type="NCBI Taxonomy" id="210409"/>
    <lineage>
        <taxon>Eukaryota</taxon>
        <taxon>Metazoa</taxon>
        <taxon>Ecdysozoa</taxon>
        <taxon>Arthropoda</taxon>
        <taxon>Crustacea</taxon>
        <taxon>Multicrustacea</taxon>
        <taxon>Malacostraca</taxon>
        <taxon>Eumalacostraca</taxon>
        <taxon>Eucarida</taxon>
        <taxon>Decapoda</taxon>
        <taxon>Pleocyemata</taxon>
        <taxon>Brachyura</taxon>
        <taxon>Eubrachyura</taxon>
        <taxon>Portunoidea</taxon>
        <taxon>Portunidae</taxon>
        <taxon>Portuninae</taxon>
        <taxon>Portunus</taxon>
    </lineage>
</organism>
<proteinExistence type="predicted"/>
<evidence type="ECO:0000313" key="2">
    <source>
        <dbReference type="Proteomes" id="UP000324222"/>
    </source>
</evidence>
<gene>
    <name evidence="1" type="ORF">E2C01_037920</name>
</gene>
<dbReference type="AlphaFoldDB" id="A0A5B7FAT4"/>
<reference evidence="1 2" key="1">
    <citation type="submission" date="2019-05" db="EMBL/GenBank/DDBJ databases">
        <title>Another draft genome of Portunus trituberculatus and its Hox gene families provides insights of decapod evolution.</title>
        <authorList>
            <person name="Jeong J.-H."/>
            <person name="Song I."/>
            <person name="Kim S."/>
            <person name="Choi T."/>
            <person name="Kim D."/>
            <person name="Ryu S."/>
            <person name="Kim W."/>
        </authorList>
    </citation>
    <scope>NUCLEOTIDE SEQUENCE [LARGE SCALE GENOMIC DNA]</scope>
    <source>
        <tissue evidence="1">Muscle</tissue>
    </source>
</reference>
<comment type="caution">
    <text evidence="1">The sequence shown here is derived from an EMBL/GenBank/DDBJ whole genome shotgun (WGS) entry which is preliminary data.</text>
</comment>
<accession>A0A5B7FAT4</accession>
<evidence type="ECO:0000313" key="1">
    <source>
        <dbReference type="EMBL" id="MPC44251.1"/>
    </source>
</evidence>
<name>A0A5B7FAT4_PORTR</name>
<keyword evidence="2" id="KW-1185">Reference proteome</keyword>
<dbReference type="Proteomes" id="UP000324222">
    <property type="component" value="Unassembled WGS sequence"/>
</dbReference>
<protein>
    <submittedName>
        <fullName evidence="1">Uncharacterized protein</fullName>
    </submittedName>
</protein>
<dbReference type="EMBL" id="VSRR010006195">
    <property type="protein sequence ID" value="MPC44251.1"/>
    <property type="molecule type" value="Genomic_DNA"/>
</dbReference>
<sequence length="64" mass="7287">MPSCSWGVQRELLLFVWPQSDVPALLLGVVQALEGRNLQTQTKPKPKHIRKCRYPGYTSAHQLN</sequence>